<dbReference type="Proteomes" id="UP001595660">
    <property type="component" value="Unassembled WGS sequence"/>
</dbReference>
<dbReference type="GeneID" id="69117712"/>
<gene>
    <name evidence="1" type="ORF">ACFOKC_01435</name>
</gene>
<organism evidence="1 2">
    <name type="scientific">Halobacterium litoreum</name>
    <dbReference type="NCBI Taxonomy" id="2039234"/>
    <lineage>
        <taxon>Archaea</taxon>
        <taxon>Methanobacteriati</taxon>
        <taxon>Methanobacteriota</taxon>
        <taxon>Stenosarchaea group</taxon>
        <taxon>Halobacteria</taxon>
        <taxon>Halobacteriales</taxon>
        <taxon>Halobacteriaceae</taxon>
        <taxon>Halobacterium</taxon>
    </lineage>
</organism>
<dbReference type="Gene3D" id="3.40.50.150">
    <property type="entry name" value="Vaccinia Virus protein VP39"/>
    <property type="match status" value="1"/>
</dbReference>
<protein>
    <recommendedName>
        <fullName evidence="3">Methyltransferase, FkbM family</fullName>
    </recommendedName>
</protein>
<dbReference type="AlphaFoldDB" id="A0ABD5NBT4"/>
<proteinExistence type="predicted"/>
<dbReference type="EMBL" id="JBHRWN010000002">
    <property type="protein sequence ID" value="MFC3476379.1"/>
    <property type="molecule type" value="Genomic_DNA"/>
</dbReference>
<keyword evidence="2" id="KW-1185">Reference proteome</keyword>
<name>A0ABD5NBT4_9EURY</name>
<dbReference type="RefSeq" id="WP_232572470.1">
    <property type="nucleotide sequence ID" value="NZ_CP089466.1"/>
</dbReference>
<evidence type="ECO:0000313" key="2">
    <source>
        <dbReference type="Proteomes" id="UP001595660"/>
    </source>
</evidence>
<sequence length="260" mass="28809">MPGQSLPTRVWEIYSEEGLISLLNSIQSYIRNKTHSNYTKVVNSLKRFTPDKSRQLELNDVVVPVNINLLDVYSPYYEPAYPTENDPEYEYTEVESLKSYAEKGDEVVVIGGGLGVTAVVASKVTDSKVTAFEQSKQTYEILSQTIELNDCTDKVDIELAAVGEVAGSNFTQNPPSDVNRVPASKLPHADVYEMDCEGAETAILQKMDVKPSVLLVETHNNHSEVVDILNSKGYDVVEVVENGKNQHPSCTHIRAQLSID</sequence>
<dbReference type="SUPFAM" id="SSF53335">
    <property type="entry name" value="S-adenosyl-L-methionine-dependent methyltransferases"/>
    <property type="match status" value="1"/>
</dbReference>
<comment type="caution">
    <text evidence="1">The sequence shown here is derived from an EMBL/GenBank/DDBJ whole genome shotgun (WGS) entry which is preliminary data.</text>
</comment>
<evidence type="ECO:0000313" key="1">
    <source>
        <dbReference type="EMBL" id="MFC3476379.1"/>
    </source>
</evidence>
<evidence type="ECO:0008006" key="3">
    <source>
        <dbReference type="Google" id="ProtNLM"/>
    </source>
</evidence>
<reference evidence="1 2" key="1">
    <citation type="journal article" date="2019" name="Int. J. Syst. Evol. Microbiol.">
        <title>The Global Catalogue of Microorganisms (GCM) 10K type strain sequencing project: providing services to taxonomists for standard genome sequencing and annotation.</title>
        <authorList>
            <consortium name="The Broad Institute Genomics Platform"/>
            <consortium name="The Broad Institute Genome Sequencing Center for Infectious Disease"/>
            <person name="Wu L."/>
            <person name="Ma J."/>
        </authorList>
    </citation>
    <scope>NUCLEOTIDE SEQUENCE [LARGE SCALE GENOMIC DNA]</scope>
    <source>
        <strain evidence="1 2">CGMCC 1.12562</strain>
    </source>
</reference>
<dbReference type="InterPro" id="IPR029063">
    <property type="entry name" value="SAM-dependent_MTases_sf"/>
</dbReference>
<accession>A0ABD5NBT4</accession>